<comment type="caution">
    <text evidence="1">The sequence shown here is derived from an EMBL/GenBank/DDBJ whole genome shotgun (WGS) entry which is preliminary data.</text>
</comment>
<dbReference type="PANTHER" id="PTHR33116:SF87">
    <property type="entry name" value="OS01G0158850 PROTEIN"/>
    <property type="match status" value="1"/>
</dbReference>
<dbReference type="AlphaFoldDB" id="A0A8T0VD67"/>
<reference evidence="1" key="1">
    <citation type="submission" date="2020-05" db="EMBL/GenBank/DDBJ databases">
        <title>WGS assembly of Panicum virgatum.</title>
        <authorList>
            <person name="Lovell J.T."/>
            <person name="Jenkins J."/>
            <person name="Shu S."/>
            <person name="Juenger T.E."/>
            <person name="Schmutz J."/>
        </authorList>
    </citation>
    <scope>NUCLEOTIDE SEQUENCE</scope>
    <source>
        <strain evidence="1">AP13</strain>
    </source>
</reference>
<proteinExistence type="predicted"/>
<dbReference type="PANTHER" id="PTHR33116">
    <property type="entry name" value="REVERSE TRANSCRIPTASE ZINC-BINDING DOMAIN-CONTAINING PROTEIN-RELATED-RELATED"/>
    <property type="match status" value="1"/>
</dbReference>
<evidence type="ECO:0000313" key="2">
    <source>
        <dbReference type="Proteomes" id="UP000823388"/>
    </source>
</evidence>
<accession>A0A8T0VD67</accession>
<sequence>MQTRCRLVRYRDLRPLLDLLCRLTVSESDDTLIFMEGEETQVINLKNILQTFSISTGLKVNYFKSMLILINISDEETLTQSFGCSVGSLPFTYLGLLLGLTKPKVIDFLPMVSRCENRLSCTSAFLSQAGRLEKALSLERC</sequence>
<keyword evidence="2" id="KW-1185">Reference proteome</keyword>
<dbReference type="EMBL" id="CM029040">
    <property type="protein sequence ID" value="KAG2634302.1"/>
    <property type="molecule type" value="Genomic_DNA"/>
</dbReference>
<name>A0A8T0VD67_PANVG</name>
<evidence type="ECO:0000313" key="1">
    <source>
        <dbReference type="EMBL" id="KAG2634302.1"/>
    </source>
</evidence>
<dbReference type="Proteomes" id="UP000823388">
    <property type="component" value="Chromosome 2N"/>
</dbReference>
<evidence type="ECO:0008006" key="3">
    <source>
        <dbReference type="Google" id="ProtNLM"/>
    </source>
</evidence>
<organism evidence="1 2">
    <name type="scientific">Panicum virgatum</name>
    <name type="common">Blackwell switchgrass</name>
    <dbReference type="NCBI Taxonomy" id="38727"/>
    <lineage>
        <taxon>Eukaryota</taxon>
        <taxon>Viridiplantae</taxon>
        <taxon>Streptophyta</taxon>
        <taxon>Embryophyta</taxon>
        <taxon>Tracheophyta</taxon>
        <taxon>Spermatophyta</taxon>
        <taxon>Magnoliopsida</taxon>
        <taxon>Liliopsida</taxon>
        <taxon>Poales</taxon>
        <taxon>Poaceae</taxon>
        <taxon>PACMAD clade</taxon>
        <taxon>Panicoideae</taxon>
        <taxon>Panicodae</taxon>
        <taxon>Paniceae</taxon>
        <taxon>Panicinae</taxon>
        <taxon>Panicum</taxon>
        <taxon>Panicum sect. Hiantes</taxon>
    </lineage>
</organism>
<protein>
    <recommendedName>
        <fullName evidence="3">Reverse transcriptase domain-containing protein</fullName>
    </recommendedName>
</protein>
<gene>
    <name evidence="1" type="ORF">PVAP13_2NG195203</name>
</gene>